<dbReference type="GO" id="GO:0006605">
    <property type="term" value="P:protein targeting"/>
    <property type="evidence" value="ECO:0007669"/>
    <property type="project" value="InterPro"/>
</dbReference>
<evidence type="ECO:0000256" key="1">
    <source>
        <dbReference type="ARBA" id="ARBA00004389"/>
    </source>
</evidence>
<feature type="transmembrane region" description="Helical" evidence="10">
    <location>
        <begin position="33"/>
        <end position="54"/>
    </location>
</feature>
<keyword evidence="12" id="KW-1185">Reference proteome</keyword>
<organism evidence="11 12">
    <name type="scientific">Rhodotorula diobovata</name>
    <dbReference type="NCBI Taxonomy" id="5288"/>
    <lineage>
        <taxon>Eukaryota</taxon>
        <taxon>Fungi</taxon>
        <taxon>Dikarya</taxon>
        <taxon>Basidiomycota</taxon>
        <taxon>Pucciniomycotina</taxon>
        <taxon>Microbotryomycetes</taxon>
        <taxon>Sporidiobolales</taxon>
        <taxon>Sporidiobolaceae</taxon>
        <taxon>Rhodotorula</taxon>
    </lineage>
</organism>
<dbReference type="HAMAP" id="MF_00422">
    <property type="entry name" value="SecE"/>
    <property type="match status" value="1"/>
</dbReference>
<comment type="subcellular location">
    <subcellularLocation>
        <location evidence="1">Endoplasmic reticulum membrane</location>
        <topology evidence="1">Single-pass membrane protein</topology>
    </subcellularLocation>
</comment>
<dbReference type="Pfam" id="PF00584">
    <property type="entry name" value="SecE"/>
    <property type="match status" value="1"/>
</dbReference>
<evidence type="ECO:0000313" key="11">
    <source>
        <dbReference type="EMBL" id="TNY22068.1"/>
    </source>
</evidence>
<keyword evidence="4 10" id="KW-0812">Transmembrane</keyword>
<dbReference type="NCBIfam" id="TIGR00327">
    <property type="entry name" value="secE_euk_arch"/>
    <property type="match status" value="1"/>
</dbReference>
<gene>
    <name evidence="11" type="ORF">DMC30DRAFT_393193</name>
</gene>
<keyword evidence="3" id="KW-0813">Transport</keyword>
<dbReference type="GO" id="GO:0005789">
    <property type="term" value="C:endoplasmic reticulum membrane"/>
    <property type="evidence" value="ECO:0007669"/>
    <property type="project" value="UniProtKB-SubCell"/>
</dbReference>
<dbReference type="GO" id="GO:0008320">
    <property type="term" value="F:protein transmembrane transporter activity"/>
    <property type="evidence" value="ECO:0007669"/>
    <property type="project" value="InterPro"/>
</dbReference>
<reference evidence="11 12" key="1">
    <citation type="submission" date="2019-03" db="EMBL/GenBank/DDBJ databases">
        <title>Rhodosporidium diobovatum UCD-FST 08-225 genome sequencing, assembly, and annotation.</title>
        <authorList>
            <person name="Fakankun I.U."/>
            <person name="Fristensky B."/>
            <person name="Levin D.B."/>
        </authorList>
    </citation>
    <scope>NUCLEOTIDE SEQUENCE [LARGE SCALE GENOMIC DNA]</scope>
    <source>
        <strain evidence="11 12">UCD-FST 08-225</strain>
    </source>
</reference>
<evidence type="ECO:0000256" key="2">
    <source>
        <dbReference type="ARBA" id="ARBA00008274"/>
    </source>
</evidence>
<name>A0A5C5FZ19_9BASI</name>
<keyword evidence="6" id="KW-0653">Protein transport</keyword>
<dbReference type="EMBL" id="SOZI01000031">
    <property type="protein sequence ID" value="TNY22068.1"/>
    <property type="molecule type" value="Genomic_DNA"/>
</dbReference>
<dbReference type="PROSITE" id="PS01067">
    <property type="entry name" value="SECE_SEC61G"/>
    <property type="match status" value="1"/>
</dbReference>
<evidence type="ECO:0000256" key="10">
    <source>
        <dbReference type="SAM" id="Phobius"/>
    </source>
</evidence>
<evidence type="ECO:0000256" key="6">
    <source>
        <dbReference type="ARBA" id="ARBA00022927"/>
    </source>
</evidence>
<dbReference type="OrthoDB" id="2401875at2759"/>
<keyword evidence="7 10" id="KW-1133">Transmembrane helix</keyword>
<dbReference type="PANTHER" id="PTHR12309">
    <property type="entry name" value="SEC61 GAMMA SUBUNIT"/>
    <property type="match status" value="1"/>
</dbReference>
<comment type="caution">
    <text evidence="11">The sequence shown here is derived from an EMBL/GenBank/DDBJ whole genome shotgun (WGS) entry which is preliminary data.</text>
</comment>
<keyword evidence="8" id="KW-0811">Translocation</keyword>
<dbReference type="InterPro" id="IPR001901">
    <property type="entry name" value="Translocase_SecE/Sec61-g"/>
</dbReference>
<evidence type="ECO:0000256" key="4">
    <source>
        <dbReference type="ARBA" id="ARBA00022692"/>
    </source>
</evidence>
<protein>
    <submittedName>
        <fullName evidence="11">Protein transporter Sec61 subunit gamma</fullName>
    </submittedName>
</protein>
<evidence type="ECO:0000256" key="3">
    <source>
        <dbReference type="ARBA" id="ARBA00022448"/>
    </source>
</evidence>
<evidence type="ECO:0000256" key="8">
    <source>
        <dbReference type="ARBA" id="ARBA00023010"/>
    </source>
</evidence>
<dbReference type="Gene3D" id="1.20.5.820">
    <property type="entry name" value="Preprotein translocase SecE subunit"/>
    <property type="match status" value="1"/>
</dbReference>
<evidence type="ECO:0000256" key="7">
    <source>
        <dbReference type="ARBA" id="ARBA00022989"/>
    </source>
</evidence>
<evidence type="ECO:0000313" key="12">
    <source>
        <dbReference type="Proteomes" id="UP000311382"/>
    </source>
</evidence>
<comment type="similarity">
    <text evidence="2">Belongs to the SecE/SEC61-gamma family.</text>
</comment>
<keyword evidence="9 10" id="KW-0472">Membrane</keyword>
<dbReference type="InterPro" id="IPR023391">
    <property type="entry name" value="Prot_translocase_SecE_dom_sf"/>
</dbReference>
<dbReference type="Proteomes" id="UP000311382">
    <property type="component" value="Unassembled WGS sequence"/>
</dbReference>
<dbReference type="SUPFAM" id="SSF103456">
    <property type="entry name" value="Preprotein translocase SecE subunit"/>
    <property type="match status" value="1"/>
</dbReference>
<dbReference type="AlphaFoldDB" id="A0A5C5FZ19"/>
<keyword evidence="5" id="KW-0256">Endoplasmic reticulum</keyword>
<evidence type="ECO:0000256" key="5">
    <source>
        <dbReference type="ARBA" id="ARBA00022824"/>
    </source>
</evidence>
<proteinExistence type="inferred from homology"/>
<evidence type="ECO:0000256" key="9">
    <source>
        <dbReference type="ARBA" id="ARBA00023136"/>
    </source>
</evidence>
<dbReference type="GO" id="GO:0006886">
    <property type="term" value="P:intracellular protein transport"/>
    <property type="evidence" value="ECO:0007669"/>
    <property type="project" value="InterPro"/>
</dbReference>
<dbReference type="InterPro" id="IPR008158">
    <property type="entry name" value="Translocase_Sec61-g"/>
</dbReference>
<sequence>MDAVKDLADSGKVFVRDGNAFINRCTKPDKKEYVQICRAVAIGFAMMGGIGYLVKLIHIPINNILVGGA</sequence>
<accession>A0A5C5FZ19</accession>
<dbReference type="STRING" id="5288.A0A5C5FZ19"/>